<protein>
    <submittedName>
        <fullName evidence="5">Tetratricopeptide repeat protein</fullName>
    </submittedName>
</protein>
<dbReference type="SUPFAM" id="SSF48452">
    <property type="entry name" value="TPR-like"/>
    <property type="match status" value="1"/>
</dbReference>
<keyword evidence="1" id="KW-0802">TPR repeat</keyword>
<dbReference type="PROSITE" id="PS50005">
    <property type="entry name" value="TPR"/>
    <property type="match status" value="1"/>
</dbReference>
<keyword evidence="2" id="KW-0175">Coiled coil</keyword>
<name>A0A4U1G2I3_9SPHI</name>
<dbReference type="EMBL" id="SJSM01000031">
    <property type="protein sequence ID" value="TCC85797.1"/>
    <property type="molecule type" value="Genomic_DNA"/>
</dbReference>
<evidence type="ECO:0000313" key="4">
    <source>
        <dbReference type="EMBL" id="TCC85797.1"/>
    </source>
</evidence>
<evidence type="ECO:0000256" key="2">
    <source>
        <dbReference type="SAM" id="Coils"/>
    </source>
</evidence>
<evidence type="ECO:0000313" key="7">
    <source>
        <dbReference type="Proteomes" id="UP000309594"/>
    </source>
</evidence>
<accession>A0A4U1G2I3</accession>
<evidence type="ECO:0000313" key="6">
    <source>
        <dbReference type="Proteomes" id="UP000291117"/>
    </source>
</evidence>
<dbReference type="EMBL" id="SWDX01000009">
    <property type="protein sequence ID" value="TKC57708.1"/>
    <property type="molecule type" value="Genomic_DNA"/>
</dbReference>
<feature type="chain" id="PRO_5040598248" evidence="3">
    <location>
        <begin position="20"/>
        <end position="358"/>
    </location>
</feature>
<evidence type="ECO:0000256" key="3">
    <source>
        <dbReference type="SAM" id="SignalP"/>
    </source>
</evidence>
<dbReference type="Proteomes" id="UP000309594">
    <property type="component" value="Unassembled WGS sequence"/>
</dbReference>
<dbReference type="Gene3D" id="1.25.40.10">
    <property type="entry name" value="Tetratricopeptide repeat domain"/>
    <property type="match status" value="1"/>
</dbReference>
<feature type="coiled-coil region" evidence="2">
    <location>
        <begin position="90"/>
        <end position="133"/>
    </location>
</feature>
<reference evidence="4 6" key="1">
    <citation type="submission" date="2019-02" db="EMBL/GenBank/DDBJ databases">
        <title>Pedobacter sp. RP-3-8 sp. nov., isolated from Arctic soil.</title>
        <authorList>
            <person name="Dahal R.H."/>
        </authorList>
    </citation>
    <scope>NUCLEOTIDE SEQUENCE [LARGE SCALE GENOMIC DNA]</scope>
    <source>
        <strain evidence="4 6">RP-3-8</strain>
    </source>
</reference>
<sequence>MKKVLLSILFVGVASLANAQKSEISEAKKAWNLLGITSGKNLTEHLKVLNGGLAHADLAVSNEKSKDIAEGWGYRALFASRIALVDSVDLKNAKAKQIIAEESIAKAKELDKKGSEKENLEQAKVNVENAVRNRAIYAYKKKDFATALEAFNEITTKNPNDTSMYVNAGVTAKEIQNYPEVIRNFKKAIELNYPDSKVLYSEVINITFDKLKDTTSGLALLRDAAAKYPDDSYFIGLETDLYIKKGDIAKSQEMLTKLIAKDPKNAIYQYLMGDTYYKQALAIQTQRNALDVKKTKEFNELGVKMTKFIDLSVPYYKAALEIDPKNLNALENLKIIYLFKDDKVNYELMNKRLEALKK</sequence>
<dbReference type="PANTHER" id="PTHR12558">
    <property type="entry name" value="CELL DIVISION CYCLE 16,23,27"/>
    <property type="match status" value="1"/>
</dbReference>
<dbReference type="InterPro" id="IPR011990">
    <property type="entry name" value="TPR-like_helical_dom_sf"/>
</dbReference>
<dbReference type="OrthoDB" id="739506at2"/>
<dbReference type="RefSeq" id="WP_131612520.1">
    <property type="nucleotide sequence ID" value="NZ_SJSM01000031.1"/>
</dbReference>
<dbReference type="SMART" id="SM00028">
    <property type="entry name" value="TPR"/>
    <property type="match status" value="3"/>
</dbReference>
<keyword evidence="3" id="KW-0732">Signal</keyword>
<evidence type="ECO:0000256" key="1">
    <source>
        <dbReference type="PROSITE-ProRule" id="PRU00339"/>
    </source>
</evidence>
<accession>A0A4R0MHX9</accession>
<dbReference type="Proteomes" id="UP000291117">
    <property type="component" value="Unassembled WGS sequence"/>
</dbReference>
<evidence type="ECO:0000313" key="5">
    <source>
        <dbReference type="EMBL" id="TKC57708.1"/>
    </source>
</evidence>
<comment type="caution">
    <text evidence="5">The sequence shown here is derived from an EMBL/GenBank/DDBJ whole genome shotgun (WGS) entry which is preliminary data.</text>
</comment>
<feature type="repeat" description="TPR" evidence="1">
    <location>
        <begin position="162"/>
        <end position="195"/>
    </location>
</feature>
<dbReference type="InterPro" id="IPR019734">
    <property type="entry name" value="TPR_rpt"/>
</dbReference>
<dbReference type="AlphaFoldDB" id="A0A4U1G2I3"/>
<organism evidence="5 7">
    <name type="scientific">Pedobacter hiemivivus</name>
    <dbReference type="NCBI Taxonomy" id="2530454"/>
    <lineage>
        <taxon>Bacteria</taxon>
        <taxon>Pseudomonadati</taxon>
        <taxon>Bacteroidota</taxon>
        <taxon>Sphingobacteriia</taxon>
        <taxon>Sphingobacteriales</taxon>
        <taxon>Sphingobacteriaceae</taxon>
        <taxon>Pedobacter</taxon>
    </lineage>
</organism>
<dbReference type="Pfam" id="PF14559">
    <property type="entry name" value="TPR_19"/>
    <property type="match status" value="1"/>
</dbReference>
<proteinExistence type="predicted"/>
<gene>
    <name evidence="4" type="ORF">EZ444_24990</name>
    <name evidence="5" type="ORF">FBD94_20770</name>
</gene>
<dbReference type="PANTHER" id="PTHR12558:SF44">
    <property type="entry name" value="TETRATRICOPEPTIDE REPEAT-CONTAINING PROTEIN"/>
    <property type="match status" value="1"/>
</dbReference>
<keyword evidence="6" id="KW-1185">Reference proteome</keyword>
<feature type="signal peptide" evidence="3">
    <location>
        <begin position="1"/>
        <end position="19"/>
    </location>
</feature>
<reference evidence="5 7" key="2">
    <citation type="submission" date="2019-04" db="EMBL/GenBank/DDBJ databases">
        <title>Pedobacter sp. RP-1-16 sp. nov., isolated from Arctic soil.</title>
        <authorList>
            <person name="Dahal R.H."/>
            <person name="Kim D.-U."/>
        </authorList>
    </citation>
    <scope>NUCLEOTIDE SEQUENCE [LARGE SCALE GENOMIC DNA]</scope>
    <source>
        <strain evidence="5 7">RP-1-16</strain>
    </source>
</reference>
<dbReference type="GO" id="GO:0051301">
    <property type="term" value="P:cell division"/>
    <property type="evidence" value="ECO:0007669"/>
    <property type="project" value="TreeGrafter"/>
</dbReference>